<evidence type="ECO:0000259" key="1">
    <source>
        <dbReference type="Pfam" id="PF20256"/>
    </source>
</evidence>
<name>A0ABQ2ITE4_9PSEU</name>
<dbReference type="PANTHER" id="PTHR47495">
    <property type="entry name" value="ALDEHYDE DEHYDROGENASE"/>
    <property type="match status" value="1"/>
</dbReference>
<dbReference type="Gene3D" id="3.30.365.10">
    <property type="entry name" value="Aldehyde oxidase/xanthine dehydrogenase, molybdopterin binding domain"/>
    <property type="match status" value="1"/>
</dbReference>
<comment type="caution">
    <text evidence="2">The sequence shown here is derived from an EMBL/GenBank/DDBJ whole genome shotgun (WGS) entry which is preliminary data.</text>
</comment>
<accession>A0ABQ2ITE4</accession>
<gene>
    <name evidence="2" type="ORF">GCM10011609_84880</name>
</gene>
<sequence>MREPDGELLGWGCATASYPVFEGSVCDCRMTVAADGRAHLEVAAHKIGTGTYTTLAQIGADAIGLRVTDVRVSLGDSDLPRGLAVAGSSTTASIGSAVHMTGLVARERLVAAAADHFGMPTDAVAGIAVEDGIVRAPDGRQAPVGRSSNGCQAACSSSRSATCHRTCPRSWRRRPSTNTP</sequence>
<evidence type="ECO:0000313" key="3">
    <source>
        <dbReference type="Proteomes" id="UP000597656"/>
    </source>
</evidence>
<protein>
    <recommendedName>
        <fullName evidence="1">Aldehyde oxidase/xanthine dehydrogenase second molybdopterin binding domain-containing protein</fullName>
    </recommendedName>
</protein>
<dbReference type="SUPFAM" id="SSF56003">
    <property type="entry name" value="Molybdenum cofactor-binding domain"/>
    <property type="match status" value="1"/>
</dbReference>
<feature type="domain" description="Aldehyde oxidase/xanthine dehydrogenase second molybdopterin binding" evidence="1">
    <location>
        <begin position="8"/>
        <end position="137"/>
    </location>
</feature>
<reference evidence="3" key="1">
    <citation type="journal article" date="2019" name="Int. J. Syst. Evol. Microbiol.">
        <title>The Global Catalogue of Microorganisms (GCM) 10K type strain sequencing project: providing services to taxonomists for standard genome sequencing and annotation.</title>
        <authorList>
            <consortium name="The Broad Institute Genomics Platform"/>
            <consortium name="The Broad Institute Genome Sequencing Center for Infectious Disease"/>
            <person name="Wu L."/>
            <person name="Ma J."/>
        </authorList>
    </citation>
    <scope>NUCLEOTIDE SEQUENCE [LARGE SCALE GENOMIC DNA]</scope>
    <source>
        <strain evidence="3">CGMCC 4.7319</strain>
    </source>
</reference>
<dbReference type="Pfam" id="PF20256">
    <property type="entry name" value="MoCoBD_2"/>
    <property type="match status" value="1"/>
</dbReference>
<evidence type="ECO:0000313" key="2">
    <source>
        <dbReference type="EMBL" id="GGN28612.1"/>
    </source>
</evidence>
<dbReference type="InterPro" id="IPR046867">
    <property type="entry name" value="AldOxase/xan_DH_MoCoBD2"/>
</dbReference>
<dbReference type="EMBL" id="BMNC01000028">
    <property type="protein sequence ID" value="GGN28612.1"/>
    <property type="molecule type" value="Genomic_DNA"/>
</dbReference>
<dbReference type="PANTHER" id="PTHR47495:SF1">
    <property type="entry name" value="BLL3820 PROTEIN"/>
    <property type="match status" value="1"/>
</dbReference>
<proteinExistence type="predicted"/>
<keyword evidence="3" id="KW-1185">Reference proteome</keyword>
<organism evidence="2 3">
    <name type="scientific">Lentzea pudingi</name>
    <dbReference type="NCBI Taxonomy" id="1789439"/>
    <lineage>
        <taxon>Bacteria</taxon>
        <taxon>Bacillati</taxon>
        <taxon>Actinomycetota</taxon>
        <taxon>Actinomycetes</taxon>
        <taxon>Pseudonocardiales</taxon>
        <taxon>Pseudonocardiaceae</taxon>
        <taxon>Lentzea</taxon>
    </lineage>
</organism>
<dbReference type="InterPro" id="IPR037165">
    <property type="entry name" value="AldOxase/xan_DH_Mopterin-bd_sf"/>
</dbReference>
<dbReference type="Proteomes" id="UP000597656">
    <property type="component" value="Unassembled WGS sequence"/>
</dbReference>
<dbReference type="InterPro" id="IPR052516">
    <property type="entry name" value="N-heterocyclic_Hydroxylase"/>
</dbReference>